<feature type="compositionally biased region" description="Basic and acidic residues" evidence="1">
    <location>
        <begin position="180"/>
        <end position="191"/>
    </location>
</feature>
<name>A0A6A6ULZ9_9PEZI</name>
<evidence type="ECO:0000313" key="2">
    <source>
        <dbReference type="EMBL" id="KAF2673269.1"/>
    </source>
</evidence>
<dbReference type="EMBL" id="MU004231">
    <property type="protein sequence ID" value="KAF2673269.1"/>
    <property type="molecule type" value="Genomic_DNA"/>
</dbReference>
<protein>
    <submittedName>
        <fullName evidence="2">Uncharacterized protein</fullName>
    </submittedName>
</protein>
<feature type="region of interest" description="Disordered" evidence="1">
    <location>
        <begin position="180"/>
        <end position="236"/>
    </location>
</feature>
<accession>A0A6A6ULZ9</accession>
<proteinExistence type="predicted"/>
<feature type="compositionally biased region" description="Basic and acidic residues" evidence="1">
    <location>
        <begin position="204"/>
        <end position="217"/>
    </location>
</feature>
<evidence type="ECO:0000256" key="1">
    <source>
        <dbReference type="SAM" id="MobiDB-lite"/>
    </source>
</evidence>
<sequence length="236" mass="27745">MGDNIMHSPDLSDIEQPVEVIQLATTVPNTSIADYFHRASTDAEEDAIIEQYFKKWNEDKKNSQMIDSPSESEEEDPSAEIDYFDGKHCFRNGRFTTSEPREFWKMCERRHARYLEKELAKHNAEPTDPEVIQFYASQKRRSTRLRRQLQNSAPQLPEHERIKVLKKQLDVKSLKEIRKKEEGKRLAEGRHAINKRMPGQYKGEVSELERKMAEKRREKNRNKNNKHGSWVKGGGY</sequence>
<evidence type="ECO:0000313" key="3">
    <source>
        <dbReference type="Proteomes" id="UP000799302"/>
    </source>
</evidence>
<keyword evidence="3" id="KW-1185">Reference proteome</keyword>
<dbReference type="AlphaFoldDB" id="A0A6A6ULZ9"/>
<organism evidence="2 3">
    <name type="scientific">Microthyrium microscopicum</name>
    <dbReference type="NCBI Taxonomy" id="703497"/>
    <lineage>
        <taxon>Eukaryota</taxon>
        <taxon>Fungi</taxon>
        <taxon>Dikarya</taxon>
        <taxon>Ascomycota</taxon>
        <taxon>Pezizomycotina</taxon>
        <taxon>Dothideomycetes</taxon>
        <taxon>Dothideomycetes incertae sedis</taxon>
        <taxon>Microthyriales</taxon>
        <taxon>Microthyriaceae</taxon>
        <taxon>Microthyrium</taxon>
    </lineage>
</organism>
<reference evidence="2" key="1">
    <citation type="journal article" date="2020" name="Stud. Mycol.">
        <title>101 Dothideomycetes genomes: a test case for predicting lifestyles and emergence of pathogens.</title>
        <authorList>
            <person name="Haridas S."/>
            <person name="Albert R."/>
            <person name="Binder M."/>
            <person name="Bloem J."/>
            <person name="Labutti K."/>
            <person name="Salamov A."/>
            <person name="Andreopoulos B."/>
            <person name="Baker S."/>
            <person name="Barry K."/>
            <person name="Bills G."/>
            <person name="Bluhm B."/>
            <person name="Cannon C."/>
            <person name="Castanera R."/>
            <person name="Culley D."/>
            <person name="Daum C."/>
            <person name="Ezra D."/>
            <person name="Gonzalez J."/>
            <person name="Henrissat B."/>
            <person name="Kuo A."/>
            <person name="Liang C."/>
            <person name="Lipzen A."/>
            <person name="Lutzoni F."/>
            <person name="Magnuson J."/>
            <person name="Mondo S."/>
            <person name="Nolan M."/>
            <person name="Ohm R."/>
            <person name="Pangilinan J."/>
            <person name="Park H.-J."/>
            <person name="Ramirez L."/>
            <person name="Alfaro M."/>
            <person name="Sun H."/>
            <person name="Tritt A."/>
            <person name="Yoshinaga Y."/>
            <person name="Zwiers L.-H."/>
            <person name="Turgeon B."/>
            <person name="Goodwin S."/>
            <person name="Spatafora J."/>
            <person name="Crous P."/>
            <person name="Grigoriev I."/>
        </authorList>
    </citation>
    <scope>NUCLEOTIDE SEQUENCE</scope>
    <source>
        <strain evidence="2">CBS 115976</strain>
    </source>
</reference>
<gene>
    <name evidence="2" type="ORF">BT63DRAFT_152089</name>
</gene>
<dbReference type="Proteomes" id="UP000799302">
    <property type="component" value="Unassembled WGS sequence"/>
</dbReference>